<dbReference type="PROSITE" id="PS50234">
    <property type="entry name" value="VWFA"/>
    <property type="match status" value="1"/>
</dbReference>
<dbReference type="Gene3D" id="3.40.50.410">
    <property type="entry name" value="von Willebrand factor, type A domain"/>
    <property type="match status" value="1"/>
</dbReference>
<sequence length="494" mass="50942">MKRGAGASARRDRDETGAVAVLVGLLAIVIFACAALAVDVASLSMERQRLHDHVDAAAHAGAFELPASGTSARSWAVTMAKRQDPAMTPDVDLFCVVASTGASRQVASNQVPATCDPGSYAGASVRCSVTICSIPCPTTARCNTVRVTDSKDVDFDFAPIIGHKKGSTGSVSSAACRGACGTTLPNPMDIVIMADRTTSMSDTHRNEMKAAIVSSLNVMDPALHYVAFGAIHKSRPTSSCSTSATTSSDGVTGGTWVPVPFSNDYKANRDSPINTASTLVKGVQCLPSSAVANLSTGSYGTHLAGAMKGAARYLLGKDSNNLSQLPKRPGTPKKVIIFETDGQPDELLSSGSTSLDTSGDLGADRNFYGNGNGVRGCDNFAQVSRYAKDNDITVLVIGFGDANSASCEKPVTSGGSSRTPRAPWVRDYLAQAASPGPGGAPSKAESDCSTTAERVAENGDGDYYFCAATGSELGPIFAAAVNAVTESIKLIAMP</sequence>
<dbReference type="InterPro" id="IPR002035">
    <property type="entry name" value="VWF_A"/>
</dbReference>
<protein>
    <recommendedName>
        <fullName evidence="1">VWFA domain-containing protein</fullName>
    </recommendedName>
</protein>
<keyword evidence="3" id="KW-1185">Reference proteome</keyword>
<evidence type="ECO:0000259" key="1">
    <source>
        <dbReference type="PROSITE" id="PS50234"/>
    </source>
</evidence>
<dbReference type="Proteomes" id="UP000636918">
    <property type="component" value="Unassembled WGS sequence"/>
</dbReference>
<comment type="caution">
    <text evidence="2">The sequence shown here is derived from an EMBL/GenBank/DDBJ whole genome shotgun (WGS) entry which is preliminary data.</text>
</comment>
<organism evidence="2 3">
    <name type="scientific">Nocardioides baculatus</name>
    <dbReference type="NCBI Taxonomy" id="2801337"/>
    <lineage>
        <taxon>Bacteria</taxon>
        <taxon>Bacillati</taxon>
        <taxon>Actinomycetota</taxon>
        <taxon>Actinomycetes</taxon>
        <taxon>Propionibacteriales</taxon>
        <taxon>Nocardioidaceae</taxon>
        <taxon>Nocardioides</taxon>
    </lineage>
</organism>
<dbReference type="SUPFAM" id="SSF53300">
    <property type="entry name" value="vWA-like"/>
    <property type="match status" value="1"/>
</dbReference>
<name>A0ABS1LBQ5_9ACTN</name>
<feature type="domain" description="VWFA" evidence="1">
    <location>
        <begin position="189"/>
        <end position="481"/>
    </location>
</feature>
<evidence type="ECO:0000313" key="2">
    <source>
        <dbReference type="EMBL" id="MBL0748973.1"/>
    </source>
</evidence>
<evidence type="ECO:0000313" key="3">
    <source>
        <dbReference type="Proteomes" id="UP000636918"/>
    </source>
</evidence>
<dbReference type="InterPro" id="IPR036465">
    <property type="entry name" value="vWFA_dom_sf"/>
</dbReference>
<dbReference type="Pfam" id="PF13400">
    <property type="entry name" value="Tad"/>
    <property type="match status" value="1"/>
</dbReference>
<dbReference type="EMBL" id="JAERSG010000004">
    <property type="protein sequence ID" value="MBL0748973.1"/>
    <property type="molecule type" value="Genomic_DNA"/>
</dbReference>
<gene>
    <name evidence="2" type="ORF">JI751_15235</name>
</gene>
<accession>A0ABS1LBQ5</accession>
<proteinExistence type="predicted"/>
<dbReference type="InterPro" id="IPR028087">
    <property type="entry name" value="Tad_N"/>
</dbReference>
<reference evidence="2 3" key="1">
    <citation type="submission" date="2021-01" db="EMBL/GenBank/DDBJ databases">
        <title>Genome seq and assembly of Nocardiodes sp. G10.</title>
        <authorList>
            <person name="Chhetri G."/>
        </authorList>
    </citation>
    <scope>NUCLEOTIDE SEQUENCE [LARGE SCALE GENOMIC DNA]</scope>
    <source>
        <strain evidence="2 3">G10</strain>
    </source>
</reference>
<dbReference type="RefSeq" id="WP_201938560.1">
    <property type="nucleotide sequence ID" value="NZ_JAERSG010000004.1"/>
</dbReference>
<dbReference type="PROSITE" id="PS51257">
    <property type="entry name" value="PROKAR_LIPOPROTEIN"/>
    <property type="match status" value="1"/>
</dbReference>